<evidence type="ECO:0000313" key="3">
    <source>
        <dbReference type="Proteomes" id="UP000218934"/>
    </source>
</evidence>
<proteinExistence type="inferred from homology"/>
<dbReference type="Proteomes" id="UP000218934">
    <property type="component" value="Unassembled WGS sequence"/>
</dbReference>
<dbReference type="CDD" id="cd06662">
    <property type="entry name" value="SURF1"/>
    <property type="match status" value="1"/>
</dbReference>
<name>A0A2A4G206_9SPHN</name>
<comment type="caution">
    <text evidence="2">The sequence shown here is derived from an EMBL/GenBank/DDBJ whole genome shotgun (WGS) entry which is preliminary data.</text>
</comment>
<comment type="similarity">
    <text evidence="1">Belongs to the SURF1 family.</text>
</comment>
<evidence type="ECO:0000313" key="2">
    <source>
        <dbReference type="EMBL" id="PCE44043.1"/>
    </source>
</evidence>
<feature type="transmembrane region" description="Helical" evidence="1">
    <location>
        <begin position="182"/>
        <end position="201"/>
    </location>
</feature>
<dbReference type="EMBL" id="NWUF01000002">
    <property type="protein sequence ID" value="PCE44043.1"/>
    <property type="molecule type" value="Genomic_DNA"/>
</dbReference>
<reference evidence="2 3" key="1">
    <citation type="submission" date="2017-09" db="EMBL/GenBank/DDBJ databases">
        <title>The Catabolism of 3,6-Dichlorosalicylic acid is Initiated by the Cytochrome P450 Monooxygenase DsmABC in Rhizorhabdus dicambivorans Ndbn-20.</title>
        <authorList>
            <person name="Na L."/>
        </authorList>
    </citation>
    <scope>NUCLEOTIDE SEQUENCE [LARGE SCALE GENOMIC DNA]</scope>
    <source>
        <strain evidence="2 3">Ndbn-20m</strain>
    </source>
</reference>
<dbReference type="InterPro" id="IPR002994">
    <property type="entry name" value="Surf1/Shy1"/>
</dbReference>
<dbReference type="PROSITE" id="PS50895">
    <property type="entry name" value="SURF1"/>
    <property type="match status" value="1"/>
</dbReference>
<gene>
    <name evidence="2" type="ORF">COO09_02640</name>
</gene>
<organism evidence="2 3">
    <name type="scientific">Rhizorhabdus dicambivorans</name>
    <dbReference type="NCBI Taxonomy" id="1850238"/>
    <lineage>
        <taxon>Bacteria</taxon>
        <taxon>Pseudomonadati</taxon>
        <taxon>Pseudomonadota</taxon>
        <taxon>Alphaproteobacteria</taxon>
        <taxon>Sphingomonadales</taxon>
        <taxon>Sphingomonadaceae</taxon>
        <taxon>Rhizorhabdus</taxon>
    </lineage>
</organism>
<sequence length="207" mass="22168">MRRLPILATLVVGLAVAAMIALGLWQLRRAEWKEGLLASYRAARHEPALYGLPADLPIERAAFRRAHILCRISGAPVQVGGFGRGEQPGFRNILGCTLIDGRRIMADLGWSPPGVKPALPAIGQRIEGDGLLIPDEVLAKRVLGGAPGAVPLLIVLEGGAPGLSPSVAPSIETIPNNHRSYAVQWFLFAAVALIIYGLALWKRSRAR</sequence>
<dbReference type="KEGG" id="rdi:CMV14_21505"/>
<dbReference type="RefSeq" id="WP_066965922.1">
    <property type="nucleotide sequence ID" value="NZ_CP023449.1"/>
</dbReference>
<keyword evidence="1" id="KW-0472">Membrane</keyword>
<comment type="caution">
    <text evidence="1">Lacks conserved residue(s) required for the propagation of feature annotation.</text>
</comment>
<keyword evidence="1" id="KW-1133">Transmembrane helix</keyword>
<dbReference type="GO" id="GO:0005886">
    <property type="term" value="C:plasma membrane"/>
    <property type="evidence" value="ECO:0007669"/>
    <property type="project" value="UniProtKB-SubCell"/>
</dbReference>
<keyword evidence="1" id="KW-1003">Cell membrane</keyword>
<dbReference type="AlphaFoldDB" id="A0A2A4G206"/>
<accession>A0A2A4G206</accession>
<protein>
    <recommendedName>
        <fullName evidence="1">SURF1-like protein</fullName>
    </recommendedName>
</protein>
<keyword evidence="1" id="KW-0812">Transmembrane</keyword>
<dbReference type="Pfam" id="PF02104">
    <property type="entry name" value="SURF1"/>
    <property type="match status" value="1"/>
</dbReference>
<evidence type="ECO:0000256" key="1">
    <source>
        <dbReference type="RuleBase" id="RU363076"/>
    </source>
</evidence>
<keyword evidence="3" id="KW-1185">Reference proteome</keyword>
<comment type="subcellular location">
    <subcellularLocation>
        <location evidence="1">Cell membrane</location>
        <topology evidence="1">Multi-pass membrane protein</topology>
    </subcellularLocation>
</comment>
<dbReference type="OrthoDB" id="6079986at2"/>